<dbReference type="AlphaFoldDB" id="A0A4T0TAF0"/>
<name>A0A4T0TAF0_9BASI</name>
<dbReference type="Proteomes" id="UP000307169">
    <property type="component" value="Unassembled WGS sequence"/>
</dbReference>
<dbReference type="InterPro" id="IPR015424">
    <property type="entry name" value="PyrdxlP-dep_Trfase"/>
</dbReference>
<keyword evidence="4" id="KW-0663">Pyridoxal phosphate</keyword>
<dbReference type="GO" id="GO:0030170">
    <property type="term" value="F:pyridoxal phosphate binding"/>
    <property type="evidence" value="ECO:0007669"/>
    <property type="project" value="InterPro"/>
</dbReference>
<dbReference type="InterPro" id="IPR050087">
    <property type="entry name" value="AON_synthase_class-II"/>
</dbReference>
<dbReference type="Gene3D" id="3.40.640.10">
    <property type="entry name" value="Type I PLP-dependent aspartate aminotransferase-like (Major domain)"/>
    <property type="match status" value="1"/>
</dbReference>
<evidence type="ECO:0000313" key="13">
    <source>
        <dbReference type="Proteomes" id="UP000310708"/>
    </source>
</evidence>
<evidence type="ECO:0000256" key="4">
    <source>
        <dbReference type="ARBA" id="ARBA00022898"/>
    </source>
</evidence>
<dbReference type="EMBL" id="SPRC01000020">
    <property type="protein sequence ID" value="TIB79877.1"/>
    <property type="molecule type" value="Genomic_DNA"/>
</dbReference>
<evidence type="ECO:0000313" key="11">
    <source>
        <dbReference type="Proteomes" id="UP000307169"/>
    </source>
</evidence>
<feature type="domain" description="Aminotransferase class I/classII large" evidence="5">
    <location>
        <begin position="35"/>
        <end position="371"/>
    </location>
</feature>
<comment type="similarity">
    <text evidence="2">Belongs to the class-II pyridoxal-phosphate-dependent aminotransferase family. BioF subfamily.</text>
</comment>
<evidence type="ECO:0000313" key="6">
    <source>
        <dbReference type="EMBL" id="TIB79877.1"/>
    </source>
</evidence>
<dbReference type="SUPFAM" id="SSF53383">
    <property type="entry name" value="PLP-dependent transferases"/>
    <property type="match status" value="1"/>
</dbReference>
<protein>
    <submittedName>
        <fullName evidence="9">PLP-dependent transferase</fullName>
    </submittedName>
</protein>
<evidence type="ECO:0000313" key="9">
    <source>
        <dbReference type="EMBL" id="TIC67879.1"/>
    </source>
</evidence>
<accession>A0A4T0TAF0</accession>
<sequence length="383" mass="42914">MSELNKRIEKVLKSRTERGLKRQLNDNLDRRQFNVDFSSNDYLSLAKNEKLIGIVKERLAKSDVMGSGGSRLLDGDTILHRQIERKLSNFYNGEDALLFNSGYDANVSIFATIPDKDDIVIYDELIHASVHDGMRGSRTTHCWSFRHSDLNHLSELLNAARKQHSGSIFIAVEAVYSMDGDRCPLAEITNLTKGDINIHLIVDEAHSTGYIGSNGRGLVSALNLDQYVAIKLNTFGKALCAAGAVVLCAPNVRNYLINYARPLIFSTSMTLSNLHIVDVVHDYLSDGHLTTEIDNLKRNATYLRQRLGIPENVTPIVPILTPQSKRLAKALQDNGILVRPITWPTVPKGKDRVRVCVHSHNTIEEIDKMVEIIEKFCTIRSKL</sequence>
<dbReference type="Proteomes" id="UP000310685">
    <property type="component" value="Unassembled WGS sequence"/>
</dbReference>
<dbReference type="InterPro" id="IPR015421">
    <property type="entry name" value="PyrdxlP-dep_Trfase_major"/>
</dbReference>
<dbReference type="Proteomes" id="UP000310708">
    <property type="component" value="Unassembled WGS sequence"/>
</dbReference>
<dbReference type="PANTHER" id="PTHR13693">
    <property type="entry name" value="CLASS II AMINOTRANSFERASE/8-AMINO-7-OXONONANOATE SYNTHASE"/>
    <property type="match status" value="1"/>
</dbReference>
<evidence type="ECO:0000259" key="5">
    <source>
        <dbReference type="Pfam" id="PF00155"/>
    </source>
</evidence>
<reference evidence="10 11" key="1">
    <citation type="submission" date="2019-03" db="EMBL/GenBank/DDBJ databases">
        <title>Sequencing 25 genomes of Wallemia mellicola.</title>
        <authorList>
            <person name="Gostincar C."/>
        </authorList>
    </citation>
    <scope>NUCLEOTIDE SEQUENCE [LARGE SCALE GENOMIC DNA]</scope>
    <source>
        <strain evidence="7 11">EXF-1262</strain>
        <strain evidence="6 12">EXF-6152</strain>
        <strain evidence="9 13">EXF-757</strain>
        <strain evidence="8 10">EXF-8738</strain>
    </source>
</reference>
<dbReference type="EMBL" id="SPRX01000009">
    <property type="protein sequence ID" value="TIC67879.1"/>
    <property type="molecule type" value="Genomic_DNA"/>
</dbReference>
<dbReference type="Pfam" id="PF00155">
    <property type="entry name" value="Aminotran_1_2"/>
    <property type="match status" value="1"/>
</dbReference>
<dbReference type="Proteomes" id="UP000305647">
    <property type="component" value="Unassembled WGS sequence"/>
</dbReference>
<gene>
    <name evidence="9" type="ORF">E3Q01_01088</name>
    <name evidence="8" type="ORF">E3Q10_01715</name>
    <name evidence="7" type="ORF">E3Q17_01270</name>
    <name evidence="6" type="ORF">E3Q22_02247</name>
</gene>
<evidence type="ECO:0000313" key="12">
    <source>
        <dbReference type="Proteomes" id="UP000310685"/>
    </source>
</evidence>
<evidence type="ECO:0000313" key="7">
    <source>
        <dbReference type="EMBL" id="TIC02747.1"/>
    </source>
</evidence>
<dbReference type="InterPro" id="IPR004839">
    <property type="entry name" value="Aminotransferase_I/II_large"/>
</dbReference>
<comment type="caution">
    <text evidence="9">The sequence shown here is derived from an EMBL/GenBank/DDBJ whole genome shotgun (WGS) entry which is preliminary data.</text>
</comment>
<dbReference type="EMBL" id="SPRO01000013">
    <property type="protein sequence ID" value="TIC31328.1"/>
    <property type="molecule type" value="Genomic_DNA"/>
</dbReference>
<dbReference type="GO" id="GO:0009102">
    <property type="term" value="P:biotin biosynthetic process"/>
    <property type="evidence" value="ECO:0007669"/>
    <property type="project" value="TreeGrafter"/>
</dbReference>
<comment type="cofactor">
    <cofactor evidence="1">
        <name>pyridoxal 5'-phosphate</name>
        <dbReference type="ChEBI" id="CHEBI:597326"/>
    </cofactor>
</comment>
<dbReference type="InterPro" id="IPR015422">
    <property type="entry name" value="PyrdxlP-dep_Trfase_small"/>
</dbReference>
<organism evidence="9 13">
    <name type="scientific">Wallemia mellicola</name>
    <dbReference type="NCBI Taxonomy" id="1708541"/>
    <lineage>
        <taxon>Eukaryota</taxon>
        <taxon>Fungi</taxon>
        <taxon>Dikarya</taxon>
        <taxon>Basidiomycota</taxon>
        <taxon>Wallemiomycotina</taxon>
        <taxon>Wallemiomycetes</taxon>
        <taxon>Wallemiales</taxon>
        <taxon>Wallemiaceae</taxon>
        <taxon>Wallemia</taxon>
    </lineage>
</organism>
<proteinExistence type="inferred from homology"/>
<dbReference type="Gene3D" id="3.90.1150.10">
    <property type="entry name" value="Aspartate Aminotransferase, domain 1"/>
    <property type="match status" value="1"/>
</dbReference>
<dbReference type="PANTHER" id="PTHR13693:SF77">
    <property type="entry name" value="8-AMINO-7-OXONONANOATE SYNTHASE"/>
    <property type="match status" value="1"/>
</dbReference>
<keyword evidence="3 9" id="KW-0808">Transferase</keyword>
<evidence type="ECO:0000313" key="8">
    <source>
        <dbReference type="EMBL" id="TIC31328.1"/>
    </source>
</evidence>
<dbReference type="GO" id="GO:0016740">
    <property type="term" value="F:transferase activity"/>
    <property type="evidence" value="ECO:0007669"/>
    <property type="project" value="UniProtKB-KW"/>
</dbReference>
<evidence type="ECO:0000256" key="3">
    <source>
        <dbReference type="ARBA" id="ARBA00022679"/>
    </source>
</evidence>
<dbReference type="EMBL" id="SPRH01000010">
    <property type="protein sequence ID" value="TIC02747.1"/>
    <property type="molecule type" value="Genomic_DNA"/>
</dbReference>
<evidence type="ECO:0000313" key="10">
    <source>
        <dbReference type="Proteomes" id="UP000305647"/>
    </source>
</evidence>
<evidence type="ECO:0000256" key="2">
    <source>
        <dbReference type="ARBA" id="ARBA00010008"/>
    </source>
</evidence>
<evidence type="ECO:0000256" key="1">
    <source>
        <dbReference type="ARBA" id="ARBA00001933"/>
    </source>
</evidence>